<feature type="transmembrane region" description="Helical" evidence="10">
    <location>
        <begin position="43"/>
        <end position="62"/>
    </location>
</feature>
<keyword evidence="7 12" id="KW-0418">Kinase</keyword>
<evidence type="ECO:0000259" key="11">
    <source>
        <dbReference type="PROSITE" id="PS50109"/>
    </source>
</evidence>
<reference evidence="12 13" key="1">
    <citation type="submission" date="2019-06" db="EMBL/GenBank/DDBJ databases">
        <title>Thermomonas aquatica sp. nov., isolated from an industrial wastewater treatment plant.</title>
        <authorList>
            <person name="Jeon J.H."/>
            <person name="Park D.-S."/>
        </authorList>
    </citation>
    <scope>NUCLEOTIDE SEQUENCE [LARGE SCALE GENOMIC DNA]</scope>
    <source>
        <strain evidence="12 13">SY21</strain>
    </source>
</reference>
<evidence type="ECO:0000256" key="3">
    <source>
        <dbReference type="ARBA" id="ARBA00012438"/>
    </source>
</evidence>
<protein>
    <recommendedName>
        <fullName evidence="3">histidine kinase</fullName>
        <ecNumber evidence="3">2.7.13.3</ecNumber>
    </recommendedName>
</protein>
<dbReference type="InterPro" id="IPR003661">
    <property type="entry name" value="HisK_dim/P_dom"/>
</dbReference>
<evidence type="ECO:0000313" key="12">
    <source>
        <dbReference type="EMBL" id="QDA56780.1"/>
    </source>
</evidence>
<keyword evidence="9 10" id="KW-0472">Membrane</keyword>
<evidence type="ECO:0000256" key="9">
    <source>
        <dbReference type="ARBA" id="ARBA00023136"/>
    </source>
</evidence>
<comment type="subcellular location">
    <subcellularLocation>
        <location evidence="2">Membrane</location>
    </subcellularLocation>
</comment>
<evidence type="ECO:0000256" key="6">
    <source>
        <dbReference type="ARBA" id="ARBA00022692"/>
    </source>
</evidence>
<dbReference type="OrthoDB" id="9121563at2"/>
<feature type="domain" description="Histidine kinase" evidence="11">
    <location>
        <begin position="132"/>
        <end position="338"/>
    </location>
</feature>
<dbReference type="Gene3D" id="3.30.565.10">
    <property type="entry name" value="Histidine kinase-like ATPase, C-terminal domain"/>
    <property type="match status" value="1"/>
</dbReference>
<accession>A0A5B7ZNU6</accession>
<evidence type="ECO:0000256" key="1">
    <source>
        <dbReference type="ARBA" id="ARBA00000085"/>
    </source>
</evidence>
<organism evidence="12 13">
    <name type="scientific">Thermomonas aquatica</name>
    <dbReference type="NCBI Taxonomy" id="2202149"/>
    <lineage>
        <taxon>Bacteria</taxon>
        <taxon>Pseudomonadati</taxon>
        <taxon>Pseudomonadota</taxon>
        <taxon>Gammaproteobacteria</taxon>
        <taxon>Lysobacterales</taxon>
        <taxon>Lysobacteraceae</taxon>
        <taxon>Thermomonas</taxon>
    </lineage>
</organism>
<keyword evidence="13" id="KW-1185">Reference proteome</keyword>
<dbReference type="SUPFAM" id="SSF47384">
    <property type="entry name" value="Homodimeric domain of signal transducing histidine kinase"/>
    <property type="match status" value="1"/>
</dbReference>
<dbReference type="InterPro" id="IPR036097">
    <property type="entry name" value="HisK_dim/P_sf"/>
</dbReference>
<dbReference type="InterPro" id="IPR005467">
    <property type="entry name" value="His_kinase_dom"/>
</dbReference>
<evidence type="ECO:0000256" key="8">
    <source>
        <dbReference type="ARBA" id="ARBA00022989"/>
    </source>
</evidence>
<dbReference type="PRINTS" id="PR00344">
    <property type="entry name" value="BCTRLSENSOR"/>
</dbReference>
<dbReference type="PANTHER" id="PTHR45436">
    <property type="entry name" value="SENSOR HISTIDINE KINASE YKOH"/>
    <property type="match status" value="1"/>
</dbReference>
<dbReference type="PROSITE" id="PS50109">
    <property type="entry name" value="HIS_KIN"/>
    <property type="match status" value="1"/>
</dbReference>
<dbReference type="Proteomes" id="UP000308149">
    <property type="component" value="Chromosome"/>
</dbReference>
<dbReference type="GO" id="GO:0005886">
    <property type="term" value="C:plasma membrane"/>
    <property type="evidence" value="ECO:0007669"/>
    <property type="project" value="TreeGrafter"/>
</dbReference>
<dbReference type="PROSITE" id="PS51257">
    <property type="entry name" value="PROKAR_LIPOPROTEIN"/>
    <property type="match status" value="1"/>
</dbReference>
<evidence type="ECO:0000256" key="2">
    <source>
        <dbReference type="ARBA" id="ARBA00004370"/>
    </source>
</evidence>
<dbReference type="SMART" id="SM00388">
    <property type="entry name" value="HisKA"/>
    <property type="match status" value="1"/>
</dbReference>
<dbReference type="SMART" id="SM00387">
    <property type="entry name" value="HATPase_c"/>
    <property type="match status" value="1"/>
</dbReference>
<dbReference type="AlphaFoldDB" id="A0A5B7ZNU6"/>
<proteinExistence type="predicted"/>
<dbReference type="CDD" id="cd00082">
    <property type="entry name" value="HisKA"/>
    <property type="match status" value="1"/>
</dbReference>
<evidence type="ECO:0000313" key="13">
    <source>
        <dbReference type="Proteomes" id="UP000308149"/>
    </source>
</evidence>
<dbReference type="SUPFAM" id="SSF55874">
    <property type="entry name" value="ATPase domain of HSP90 chaperone/DNA topoisomerase II/histidine kinase"/>
    <property type="match status" value="1"/>
</dbReference>
<name>A0A5B7ZNU6_9GAMM</name>
<comment type="catalytic activity">
    <reaction evidence="1">
        <text>ATP + protein L-histidine = ADP + protein N-phospho-L-histidine.</text>
        <dbReference type="EC" id="2.7.13.3"/>
    </reaction>
</comment>
<dbReference type="Pfam" id="PF02518">
    <property type="entry name" value="HATPase_c"/>
    <property type="match status" value="1"/>
</dbReference>
<keyword evidence="6 10" id="KW-0812">Transmembrane</keyword>
<dbReference type="InterPro" id="IPR003594">
    <property type="entry name" value="HATPase_dom"/>
</dbReference>
<keyword evidence="8 10" id="KW-1133">Transmembrane helix</keyword>
<dbReference type="Gene3D" id="1.10.287.130">
    <property type="match status" value="1"/>
</dbReference>
<evidence type="ECO:0000256" key="7">
    <source>
        <dbReference type="ARBA" id="ARBA00022777"/>
    </source>
</evidence>
<dbReference type="InterPro" id="IPR050428">
    <property type="entry name" value="TCS_sensor_his_kinase"/>
</dbReference>
<dbReference type="Pfam" id="PF00512">
    <property type="entry name" value="HisKA"/>
    <property type="match status" value="1"/>
</dbReference>
<dbReference type="PANTHER" id="PTHR45436:SF16">
    <property type="entry name" value="HISTIDINE KINASE"/>
    <property type="match status" value="1"/>
</dbReference>
<evidence type="ECO:0000256" key="5">
    <source>
        <dbReference type="ARBA" id="ARBA00022679"/>
    </source>
</evidence>
<dbReference type="InterPro" id="IPR004358">
    <property type="entry name" value="Sig_transdc_His_kin-like_C"/>
</dbReference>
<evidence type="ECO:0000256" key="4">
    <source>
        <dbReference type="ARBA" id="ARBA00022553"/>
    </source>
</evidence>
<evidence type="ECO:0000256" key="10">
    <source>
        <dbReference type="SAM" id="Phobius"/>
    </source>
</evidence>
<keyword evidence="4" id="KW-0597">Phosphoprotein</keyword>
<keyword evidence="5" id="KW-0808">Transferase</keyword>
<dbReference type="RefSeq" id="WP_139715832.1">
    <property type="nucleotide sequence ID" value="NZ_CP040871.1"/>
</dbReference>
<sequence>MSSSWRSIRVLFLLQVAIACLVVLLCMLALAAANGQLPFAGPTLAAIALALGSIIAVTWMTYRATKRLLAPMDWLLREVARWDPQRPDTRALAPERIPASVRGDTRKMADALHGLGERMDAYIAREHDFTRDASHELRTPLTVIRVAADLIAHDEGLSERSRRSLGRIRGANAEMESLMDALLLLARDEDVALETEDFAARDIVEHEIERVRPLIEGKGLALDLQVEAEPQLHAPPRVLGVMLGNLLSNAVRFTDAGRICVRLSADRVEVTDTGIGMDAAALARAFEPFYRANLERPPGPGLGLSIAHRLGQRCRWPLQLASTPGQGTRATILFGAGIPRD</sequence>
<dbReference type="GO" id="GO:0000155">
    <property type="term" value="F:phosphorelay sensor kinase activity"/>
    <property type="evidence" value="ECO:0007669"/>
    <property type="project" value="InterPro"/>
</dbReference>
<gene>
    <name evidence="12" type="ORF">FHQ07_05340</name>
</gene>
<dbReference type="InterPro" id="IPR036890">
    <property type="entry name" value="HATPase_C_sf"/>
</dbReference>
<dbReference type="KEGG" id="thes:FHQ07_05340"/>
<dbReference type="EMBL" id="CP040871">
    <property type="protein sequence ID" value="QDA56780.1"/>
    <property type="molecule type" value="Genomic_DNA"/>
</dbReference>
<dbReference type="EC" id="2.7.13.3" evidence="3"/>